<dbReference type="InterPro" id="IPR004839">
    <property type="entry name" value="Aminotransferase_I/II_large"/>
</dbReference>
<keyword evidence="7" id="KW-1185">Reference proteome</keyword>
<evidence type="ECO:0000313" key="6">
    <source>
        <dbReference type="EMBL" id="GAA4503623.1"/>
    </source>
</evidence>
<dbReference type="SUPFAM" id="SSF53383">
    <property type="entry name" value="PLP-dependent transferases"/>
    <property type="match status" value="1"/>
</dbReference>
<evidence type="ECO:0000256" key="2">
    <source>
        <dbReference type="ARBA" id="ARBA00022576"/>
    </source>
</evidence>
<keyword evidence="4" id="KW-0663">Pyridoxal phosphate</keyword>
<accession>A0ABP8QHQ3</accession>
<gene>
    <name evidence="6" type="ORF">GCM10023095_30240</name>
</gene>
<evidence type="ECO:0000259" key="5">
    <source>
        <dbReference type="Pfam" id="PF00155"/>
    </source>
</evidence>
<evidence type="ECO:0000256" key="1">
    <source>
        <dbReference type="ARBA" id="ARBA00001933"/>
    </source>
</evidence>
<name>A0ABP8QHQ3_9GAMM</name>
<reference evidence="7" key="1">
    <citation type="journal article" date="2019" name="Int. J. Syst. Evol. Microbiol.">
        <title>The Global Catalogue of Microorganisms (GCM) 10K type strain sequencing project: providing services to taxonomists for standard genome sequencing and annotation.</title>
        <authorList>
            <consortium name="The Broad Institute Genomics Platform"/>
            <consortium name="The Broad Institute Genome Sequencing Center for Infectious Disease"/>
            <person name="Wu L."/>
            <person name="Ma J."/>
        </authorList>
    </citation>
    <scope>NUCLEOTIDE SEQUENCE [LARGE SCALE GENOMIC DNA]</scope>
    <source>
        <strain evidence="7">JCM 32226</strain>
    </source>
</reference>
<organism evidence="6 7">
    <name type="scientific">Pseudaeromonas paramecii</name>
    <dbReference type="NCBI Taxonomy" id="2138166"/>
    <lineage>
        <taxon>Bacteria</taxon>
        <taxon>Pseudomonadati</taxon>
        <taxon>Pseudomonadota</taxon>
        <taxon>Gammaproteobacteria</taxon>
        <taxon>Aeromonadales</taxon>
        <taxon>Aeromonadaceae</taxon>
        <taxon>Pseudaeromonas</taxon>
    </lineage>
</organism>
<protein>
    <submittedName>
        <fullName evidence="6">Valine--pyruvate transaminase</fullName>
    </submittedName>
</protein>
<dbReference type="Pfam" id="PF00155">
    <property type="entry name" value="Aminotran_1_2"/>
    <property type="match status" value="1"/>
</dbReference>
<proteinExistence type="predicted"/>
<dbReference type="EMBL" id="BAABFC010000025">
    <property type="protein sequence ID" value="GAA4503623.1"/>
    <property type="molecule type" value="Genomic_DNA"/>
</dbReference>
<dbReference type="CDD" id="cd00609">
    <property type="entry name" value="AAT_like"/>
    <property type="match status" value="1"/>
</dbReference>
<evidence type="ECO:0000256" key="3">
    <source>
        <dbReference type="ARBA" id="ARBA00022679"/>
    </source>
</evidence>
<dbReference type="InterPro" id="IPR015424">
    <property type="entry name" value="PyrdxlP-dep_Trfase"/>
</dbReference>
<sequence length="416" mass="46145">MEFSSFGQKFTRQAGITQLMDDLNQGLLNPDAIMLGGGNPAAVPELQQALQQQMQQSLDQGDLLRAIANYDGPQGKDSFTQALAELLQREYGWPITARNIALTNGSQTAFFYLFNLLAGDFPDGRKKKVLFPLAPEYIGYADSALSDDMFLACKPAIQLLDHRLFKYQVDFEALEIGEDIGLICVSRPTNPTGNVLSDDEVAHLDCLARQHGIPLLIDGAYGTPFPNIIFSEATPFWDDNTILSLSLSKLGLPGCRCGIVVANESIIQALGNLSGIINLAPGGLGPTLVQPWVLSGDIIRHSEQWIRPFYQAKAQQAVQWLQEAIPDPRFRIHKPEGALFLWLWFDGLPIHSQILYERLKAAGLIVVPGHYFFPGIEDSQWPHQYQCLRLNYAQPEAQVKQGIEILARIVLEAYQG</sequence>
<dbReference type="NCBIfam" id="NF006964">
    <property type="entry name" value="PRK09440.1-2"/>
    <property type="match status" value="1"/>
</dbReference>
<comment type="caution">
    <text evidence="6">The sequence shown here is derived from an EMBL/GenBank/DDBJ whole genome shotgun (WGS) entry which is preliminary data.</text>
</comment>
<dbReference type="PANTHER" id="PTHR42790:SF4">
    <property type="entry name" value="VALINE--PYRUVATE AMINOTRANSFERASE"/>
    <property type="match status" value="1"/>
</dbReference>
<keyword evidence="2" id="KW-0032">Aminotransferase</keyword>
<dbReference type="NCBIfam" id="NF006967">
    <property type="entry name" value="PRK09440.1-5"/>
    <property type="match status" value="1"/>
</dbReference>
<dbReference type="Gene3D" id="3.40.640.10">
    <property type="entry name" value="Type I PLP-dependent aspartate aminotransferase-like (Major domain)"/>
    <property type="match status" value="1"/>
</dbReference>
<dbReference type="Proteomes" id="UP001501321">
    <property type="component" value="Unassembled WGS sequence"/>
</dbReference>
<keyword evidence="3" id="KW-0808">Transferase</keyword>
<feature type="domain" description="Aminotransferase class I/classII large" evidence="5">
    <location>
        <begin position="52"/>
        <end position="404"/>
    </location>
</feature>
<dbReference type="RefSeq" id="WP_345014622.1">
    <property type="nucleotide sequence ID" value="NZ_BAABFC010000025.1"/>
</dbReference>
<dbReference type="InterPro" id="IPR050859">
    <property type="entry name" value="Class-I_PLP-dep_aminotransf"/>
</dbReference>
<evidence type="ECO:0000313" key="7">
    <source>
        <dbReference type="Proteomes" id="UP001501321"/>
    </source>
</evidence>
<dbReference type="PANTHER" id="PTHR42790">
    <property type="entry name" value="AMINOTRANSFERASE"/>
    <property type="match status" value="1"/>
</dbReference>
<dbReference type="InterPro" id="IPR015421">
    <property type="entry name" value="PyrdxlP-dep_Trfase_major"/>
</dbReference>
<evidence type="ECO:0000256" key="4">
    <source>
        <dbReference type="ARBA" id="ARBA00022898"/>
    </source>
</evidence>
<comment type="cofactor">
    <cofactor evidence="1">
        <name>pyridoxal 5'-phosphate</name>
        <dbReference type="ChEBI" id="CHEBI:597326"/>
    </cofactor>
</comment>